<evidence type="ECO:0000256" key="5">
    <source>
        <dbReference type="SAM" id="MobiDB-lite"/>
    </source>
</evidence>
<keyword evidence="2 6" id="KW-0689">Ribosomal protein</keyword>
<dbReference type="AlphaFoldDB" id="A0A1Q9F1S5"/>
<dbReference type="GO" id="GO:0005840">
    <property type="term" value="C:ribosome"/>
    <property type="evidence" value="ECO:0007669"/>
    <property type="project" value="UniProtKB-KW"/>
</dbReference>
<evidence type="ECO:0000256" key="1">
    <source>
        <dbReference type="ARBA" id="ARBA00005781"/>
    </source>
</evidence>
<keyword evidence="3" id="KW-0687">Ribonucleoprotein</keyword>
<feature type="compositionally biased region" description="Basic and acidic residues" evidence="5">
    <location>
        <begin position="459"/>
        <end position="468"/>
    </location>
</feature>
<evidence type="ECO:0000256" key="3">
    <source>
        <dbReference type="ARBA" id="ARBA00023274"/>
    </source>
</evidence>
<dbReference type="GO" id="GO:1990904">
    <property type="term" value="C:ribonucleoprotein complex"/>
    <property type="evidence" value="ECO:0007669"/>
    <property type="project" value="UniProtKB-KW"/>
</dbReference>
<name>A0A1Q9F1S5_SYMMI</name>
<feature type="region of interest" description="Disordered" evidence="5">
    <location>
        <begin position="459"/>
        <end position="494"/>
    </location>
</feature>
<reference evidence="6 7" key="1">
    <citation type="submission" date="2016-02" db="EMBL/GenBank/DDBJ databases">
        <title>Genome analysis of coral dinoflagellate symbionts highlights evolutionary adaptations to a symbiotic lifestyle.</title>
        <authorList>
            <person name="Aranda M."/>
            <person name="Li Y."/>
            <person name="Liew Y.J."/>
            <person name="Baumgarten S."/>
            <person name="Simakov O."/>
            <person name="Wilson M."/>
            <person name="Piel J."/>
            <person name="Ashoor H."/>
            <person name="Bougouffa S."/>
            <person name="Bajic V.B."/>
            <person name="Ryu T."/>
            <person name="Ravasi T."/>
            <person name="Bayer T."/>
            <person name="Micklem G."/>
            <person name="Kim H."/>
            <person name="Bhak J."/>
            <person name="Lajeunesse T.C."/>
            <person name="Voolstra C.R."/>
        </authorList>
    </citation>
    <scope>NUCLEOTIDE SEQUENCE [LARGE SCALE GENOMIC DNA]</scope>
    <source>
        <strain evidence="6 7">CCMP2467</strain>
    </source>
</reference>
<dbReference type="OrthoDB" id="432645at2759"/>
<dbReference type="Proteomes" id="UP000186817">
    <property type="component" value="Unassembled WGS sequence"/>
</dbReference>
<dbReference type="SUPFAM" id="SSF50104">
    <property type="entry name" value="Translation proteins SH3-like domain"/>
    <property type="match status" value="1"/>
</dbReference>
<protein>
    <recommendedName>
        <fullName evidence="4">50S ribosomal protein L19, chloroplastic</fullName>
    </recommendedName>
</protein>
<gene>
    <name evidence="6" type="primary">rplS</name>
    <name evidence="6" type="ORF">AK812_SmicGene2327</name>
</gene>
<dbReference type="InterPro" id="IPR001857">
    <property type="entry name" value="Ribosomal_bL19"/>
</dbReference>
<keyword evidence="7" id="KW-1185">Reference proteome</keyword>
<accession>A0A1Q9F1S5</accession>
<comment type="similarity">
    <text evidence="1">Belongs to the bacterial ribosomal protein bL19 family.</text>
</comment>
<dbReference type="Pfam" id="PF01245">
    <property type="entry name" value="Ribosomal_L19"/>
    <property type="match status" value="1"/>
</dbReference>
<dbReference type="GO" id="GO:0006412">
    <property type="term" value="P:translation"/>
    <property type="evidence" value="ECO:0007669"/>
    <property type="project" value="InterPro"/>
</dbReference>
<feature type="region of interest" description="Disordered" evidence="5">
    <location>
        <begin position="183"/>
        <end position="203"/>
    </location>
</feature>
<dbReference type="GO" id="GO:0003735">
    <property type="term" value="F:structural constituent of ribosome"/>
    <property type="evidence" value="ECO:0007669"/>
    <property type="project" value="InterPro"/>
</dbReference>
<proteinExistence type="inferred from homology"/>
<evidence type="ECO:0000256" key="4">
    <source>
        <dbReference type="ARBA" id="ARBA00035376"/>
    </source>
</evidence>
<dbReference type="Gene3D" id="2.30.30.790">
    <property type="match status" value="1"/>
</dbReference>
<evidence type="ECO:0000313" key="7">
    <source>
        <dbReference type="Proteomes" id="UP000186817"/>
    </source>
</evidence>
<dbReference type="InterPro" id="IPR008991">
    <property type="entry name" value="Translation_prot_SH3-like_sf"/>
</dbReference>
<comment type="caution">
    <text evidence="6">The sequence shown here is derived from an EMBL/GenBank/DDBJ whole genome shotgun (WGS) entry which is preliminary data.</text>
</comment>
<dbReference type="InterPro" id="IPR038657">
    <property type="entry name" value="Ribosomal_bL19_sf"/>
</dbReference>
<dbReference type="EMBL" id="LSRX01000025">
    <property type="protein sequence ID" value="OLQ13646.1"/>
    <property type="molecule type" value="Genomic_DNA"/>
</dbReference>
<organism evidence="6 7">
    <name type="scientific">Symbiodinium microadriaticum</name>
    <name type="common">Dinoflagellate</name>
    <name type="synonym">Zooxanthella microadriatica</name>
    <dbReference type="NCBI Taxonomy" id="2951"/>
    <lineage>
        <taxon>Eukaryota</taxon>
        <taxon>Sar</taxon>
        <taxon>Alveolata</taxon>
        <taxon>Dinophyceae</taxon>
        <taxon>Suessiales</taxon>
        <taxon>Symbiodiniaceae</taxon>
        <taxon>Symbiodinium</taxon>
    </lineage>
</organism>
<feature type="compositionally biased region" description="Acidic residues" evidence="5">
    <location>
        <begin position="469"/>
        <end position="494"/>
    </location>
</feature>
<sequence length="799" mass="88447">MCGARILLRTGPRAPTLPVLRLPVRGLLRIVWLSSKPGLLLHLAGARRASETRPSIMAASCNAIMGPVVARLGLWALVEPLDRQMGTRSFHPTRRSLVHLECGLNVLSCLVGHEDFVARQLRQKRCETLLPPTRDTLPVVRARASAAAERLLQALQGEAALPSTAAAVAAQGRLRQAGYDAPGWDAQGHGPPAPDIQRPGEDSGPWPLKGWQRLSARGCDERALETHLSEFSPASRALLLSKAGPVAARATNGPPTHPPRRHDPQRSCYSACACLCCSRRADAPAMGSLFPWAIIVPPAPPAGYCRRVPCPSSMLSRASAMKGARVARNVRLADMNLDVPVADARRIEVVANGLPLWHGLTYDSAIVPASRGRARPTPAQMRSPAAQSMRLPGASATMTGLGQSCTSSSQGGRVSRMAAKAGRLPAALALVALLAPLALVLRPIGDTFVGTSLRVRPEAPRAVRRAEADKEDDDDEDEEDYEEEYEDEDDEEESNVAALRKYAIIDVCEGVVFVPEELKADYAFDEVAAGKKQTGIVMTVMLVVAMVTMARLSTVLSVVVAKLMLLVLEPPKAWYQQRHIDRHKVNMKFFDMYKKPVDFFPHRLQAGDTVRVYYLEAKPGSGDKEVRGLKLSKDQLRETYFDGIILNFRGEYHARTMTVRAMIGKGLSSVGYEFQFPMHSPLITRIQVMRRGFIGRNKNAYFLRGMVGKRNIIPIDKERAEMDKRYADLRLDGREDEIPDPEYPQQEWDTYPLPVWKQDMADWNEEEYDPSKVDQRSDYETRVIAKYRMRPSRTGKYGT</sequence>
<evidence type="ECO:0000313" key="6">
    <source>
        <dbReference type="EMBL" id="OLQ13646.1"/>
    </source>
</evidence>
<evidence type="ECO:0000256" key="2">
    <source>
        <dbReference type="ARBA" id="ARBA00022980"/>
    </source>
</evidence>